<keyword evidence="10" id="KW-1133">Transmembrane helix</keyword>
<dbReference type="SUPFAM" id="SSF74650">
    <property type="entry name" value="Galactose mutarotase-like"/>
    <property type="match status" value="2"/>
</dbReference>
<dbReference type="InterPro" id="IPR044913">
    <property type="entry name" value="P_trefoil_dom_sf"/>
</dbReference>
<evidence type="ECO:0000256" key="1">
    <source>
        <dbReference type="ARBA" id="ARBA00004370"/>
    </source>
</evidence>
<dbReference type="InterPro" id="IPR000519">
    <property type="entry name" value="P_trefoil_dom"/>
</dbReference>
<keyword evidence="3" id="KW-0732">Signal</keyword>
<comment type="caution">
    <text evidence="9">Lacks conserved residue(s) required for the propagation of feature annotation.</text>
</comment>
<dbReference type="PROSITE" id="PS00129">
    <property type="entry name" value="GLYCOSYL_HYDROL_F31_1"/>
    <property type="match status" value="1"/>
</dbReference>
<keyword evidence="8" id="KW-0326">Glycosidase</keyword>
<feature type="domain" description="P-type" evidence="11">
    <location>
        <begin position="956"/>
        <end position="1007"/>
    </location>
</feature>
<dbReference type="Proteomes" id="UP001186944">
    <property type="component" value="Unassembled WGS sequence"/>
</dbReference>
<comment type="similarity">
    <text evidence="2">Belongs to the glycosyl hydrolase 31 family.</text>
</comment>
<dbReference type="Pfam" id="PF00088">
    <property type="entry name" value="Trefoil"/>
    <property type="match status" value="1"/>
</dbReference>
<feature type="transmembrane region" description="Helical" evidence="10">
    <location>
        <begin position="12"/>
        <end position="34"/>
    </location>
</feature>
<dbReference type="InterPro" id="IPR030459">
    <property type="entry name" value="Glyco_hydro_31_CS"/>
</dbReference>
<proteinExistence type="inferred from homology"/>
<dbReference type="Gene3D" id="3.20.20.80">
    <property type="entry name" value="Glycosidases"/>
    <property type="match status" value="2"/>
</dbReference>
<evidence type="ECO:0000313" key="13">
    <source>
        <dbReference type="Proteomes" id="UP001186944"/>
    </source>
</evidence>
<keyword evidence="7" id="KW-0325">Glycoprotein</keyword>
<keyword evidence="6 9" id="KW-1015">Disulfide bond</keyword>
<evidence type="ECO:0000256" key="6">
    <source>
        <dbReference type="ARBA" id="ARBA00023157"/>
    </source>
</evidence>
<gene>
    <name evidence="12" type="ORF">FSP39_002561</name>
</gene>
<dbReference type="Pfam" id="PF21365">
    <property type="entry name" value="Glyco_hydro_31_3rd"/>
    <property type="match status" value="2"/>
</dbReference>
<dbReference type="SUPFAM" id="SSF51445">
    <property type="entry name" value="(Trans)glycosidases"/>
    <property type="match status" value="2"/>
</dbReference>
<evidence type="ECO:0000256" key="9">
    <source>
        <dbReference type="PROSITE-ProRule" id="PRU00779"/>
    </source>
</evidence>
<dbReference type="InterPro" id="IPR013780">
    <property type="entry name" value="Glyco_hydro_b"/>
</dbReference>
<dbReference type="Gene3D" id="4.10.110.10">
    <property type="entry name" value="Spasmolytic Protein, domain 1"/>
    <property type="match status" value="2"/>
</dbReference>
<dbReference type="EMBL" id="VSWD01000007">
    <property type="protein sequence ID" value="KAK3096704.1"/>
    <property type="molecule type" value="Genomic_DNA"/>
</dbReference>
<dbReference type="CDD" id="cd00111">
    <property type="entry name" value="Trefoil"/>
    <property type="match status" value="1"/>
</dbReference>
<evidence type="ECO:0000256" key="5">
    <source>
        <dbReference type="ARBA" id="ARBA00023136"/>
    </source>
</evidence>
<dbReference type="PROSITE" id="PS00707">
    <property type="entry name" value="GLYCOSYL_HYDROL_F31_2"/>
    <property type="match status" value="1"/>
</dbReference>
<dbReference type="FunFam" id="2.60.40.1760:FF:000001">
    <property type="entry name" value="Maltase-glucoamylase, intestinal"/>
    <property type="match status" value="1"/>
</dbReference>
<accession>A0AA89BW82</accession>
<keyword evidence="10" id="KW-0812">Transmembrane</keyword>
<dbReference type="PANTHER" id="PTHR22762:SF133">
    <property type="entry name" value="P-TYPE DOMAIN-CONTAINING PROTEIN"/>
    <property type="match status" value="1"/>
</dbReference>
<dbReference type="InterPro" id="IPR000322">
    <property type="entry name" value="Glyco_hydro_31_TIM"/>
</dbReference>
<dbReference type="Gene3D" id="2.60.40.1760">
    <property type="entry name" value="glycosyl hydrolase (family 31)"/>
    <property type="match status" value="2"/>
</dbReference>
<reference evidence="12" key="1">
    <citation type="submission" date="2019-08" db="EMBL/GenBank/DDBJ databases">
        <title>The improved chromosome-level genome for the pearl oyster Pinctada fucata martensii using PacBio sequencing and Hi-C.</title>
        <authorList>
            <person name="Zheng Z."/>
        </authorList>
    </citation>
    <scope>NUCLEOTIDE SEQUENCE</scope>
    <source>
        <strain evidence="12">ZZ-2019</strain>
        <tissue evidence="12">Adductor muscle</tissue>
    </source>
</reference>
<dbReference type="GO" id="GO:0016020">
    <property type="term" value="C:membrane"/>
    <property type="evidence" value="ECO:0007669"/>
    <property type="project" value="UniProtKB-SubCell"/>
</dbReference>
<dbReference type="FunFam" id="3.20.20.80:FF:000016">
    <property type="entry name" value="Maltase-glucoamylase, intestinal"/>
    <property type="match status" value="1"/>
</dbReference>
<dbReference type="SMART" id="SM00018">
    <property type="entry name" value="PD"/>
    <property type="match status" value="2"/>
</dbReference>
<evidence type="ECO:0000256" key="7">
    <source>
        <dbReference type="ARBA" id="ARBA00023180"/>
    </source>
</evidence>
<comment type="caution">
    <text evidence="12">The sequence shown here is derived from an EMBL/GenBank/DDBJ whole genome shotgun (WGS) entry which is preliminary data.</text>
</comment>
<evidence type="ECO:0000256" key="10">
    <source>
        <dbReference type="SAM" id="Phobius"/>
    </source>
</evidence>
<keyword evidence="5 10" id="KW-0472">Membrane</keyword>
<sequence>MGIRDKCSAKRAVLAFCGVVVIVAIVTPVTYFAVNRKETQGETNSPGPSKVPSPSSLAGRIDCIPEAKGGVVQVTRDLCSRRGCYFMTPKADATDAPACFFPIHEDHGFIVIGSEIPTARGFKLRLKRKGRSPFGSADFVTPTLSVESRGSSVIRFTLYDEGTQRYEVPMTLDLPEVTSADDQEQYHFEVYDKTNFAFRIKRRNTGVILFDTGVGGLTLTDKFLQLATQLPSKNVYGFGENVHFSFRHDLNYKTWPMFGRDQPTSMRNQNYSNLYGTHPFYTCVEDGQGNTHGVLLLNSNAQDYSFTPLPMLTYRTIGGILDFYMFLGPTPENVIQQYTKAIGRPFMPPYWALGFQLSRYGYNTLDNMKAAVDRMKTYNIPQDVQTADIDHMDEEKDFTIDPVNFKELPEYFRKLREGGMHTIIILDPFFISNNTNYEPYEMIKKVSGAVMWREGYGDDSNTDPTGALLGWIWPNGKSVFPDFFKNKTKIVWKELIKKHVKRINFDALWIDMNEPASFDTNKERAWNWPVNDKPYWNLICPHNELDDPPYRTMAAYGHDNKADGMTRLSSKTICMVATQGNENEFKHYDVHSLYGWSQSGPTLNAMREATGKRSMVLSRSTFPGSGRYAGHWLGDNDSSWPDLRHSIIGMLEFSLFGIPYIGADICGFMLDTTEELCTRWMQLGAFYPFSRNHNGINVVDQDPGALGERVANASREALETRYWLLPYLYTLFHHAHTEGTTVARPLHHEFPNDTYILGIDQQFLWGSSLLVSPILSQGQNALHFYLPRGIWYDFYTNAVTHGPSNQSMSVTMETPLQLHVRGGSILTLQEPALNTTYSRRNPMKIRVFLDKADTEGGTAKGDLFWDDGESIDTYENGNYFLGSLKAVRNMFRYDVEGKRELTGDITISSVEINGVNTNVSSYFFEGKPLQDVDWEYNADKKILMFKNLSFPLGEPFVVHWYSADLSRIDCYPERLGGVDLVTEEKCDRRKCIYDPTESEDPDCFFPKSDYGYKVDDVTTEPDGTGLIANLTWLGKSPFGNPIKNIAFKVQYHGDDVLRFTLDARNQSDRYKVPIDIDLPTKARPRSPRYQVTVNPDHGDSPFNFRITRRSSGAVLWDTSVGGLTFEDQFLQIATKLPSSNIYGFGENVHAKFRHNLRWKQWPMFSRDEPTGDQNARNHYGVHPFYTCVEDDGQSHGVLLLNSNAQDYAFTPLPMLIYRTIGGILDFYMFLGPEPENVIQQYTSAIGKPYMPPYWSLGFQLCRYGYKHIDKMKEAVERTAAADIPHDVQYADIDHMDTQMDFTIDHERFPGLNQYFKDLQENGMKTIIILDPCLISNVTGYEPYERMVKDGGSIKWPSGYPVPANSSNENNEILGYVWPQGKVVFPDFFLNGTNEVWKSLIKNHHKNISFDGLWIDMNEPANFGTNEERPWNWPEGYKPYWSLTCNMSDTLEAPPYRTMAAFVYDDYHAHVQGSTVIRSMVQNFPDDKNTWDIDTQFMWGSELLIIPVLKAGEQEVLGYFPLGRWFDYRSGQEVMGTKRHHILSAPRDYIPLFVRGGSILPLQEHGVNTNHSRTNPFGLLIALDSNNNATGNFFWDDGESIETVGKNLYFFSEFQFTNNKIDIKVKHNNTLVVEGLLLNYITVYGMDKTPLNVQISVPSKGKAAFQFDINSKVLNITGH</sequence>
<dbReference type="Gene3D" id="2.60.40.1180">
    <property type="entry name" value="Golgi alpha-mannosidase II"/>
    <property type="match status" value="4"/>
</dbReference>
<keyword evidence="13" id="KW-1185">Reference proteome</keyword>
<dbReference type="GO" id="GO:0030246">
    <property type="term" value="F:carbohydrate binding"/>
    <property type="evidence" value="ECO:0007669"/>
    <property type="project" value="InterPro"/>
</dbReference>
<dbReference type="InterPro" id="IPR048395">
    <property type="entry name" value="Glyco_hydro_31_C"/>
</dbReference>
<feature type="domain" description="P-type" evidence="11">
    <location>
        <begin position="49"/>
        <end position="103"/>
    </location>
</feature>
<protein>
    <recommendedName>
        <fullName evidence="11">P-type domain-containing protein</fullName>
    </recommendedName>
</protein>
<evidence type="ECO:0000256" key="4">
    <source>
        <dbReference type="ARBA" id="ARBA00022801"/>
    </source>
</evidence>
<dbReference type="CDD" id="cd06602">
    <property type="entry name" value="GH31_MGAM_SI_GAA"/>
    <property type="match status" value="1"/>
</dbReference>
<evidence type="ECO:0000256" key="2">
    <source>
        <dbReference type="ARBA" id="ARBA00007806"/>
    </source>
</evidence>
<evidence type="ECO:0000313" key="12">
    <source>
        <dbReference type="EMBL" id="KAK3096704.1"/>
    </source>
</evidence>
<dbReference type="CDD" id="cd14752">
    <property type="entry name" value="GH31_N"/>
    <property type="match status" value="2"/>
</dbReference>
<keyword evidence="4" id="KW-0378">Hydrolase</keyword>
<comment type="subcellular location">
    <subcellularLocation>
        <location evidence="1">Membrane</location>
    </subcellularLocation>
</comment>
<dbReference type="GO" id="GO:0005975">
    <property type="term" value="P:carbohydrate metabolic process"/>
    <property type="evidence" value="ECO:0007669"/>
    <property type="project" value="InterPro"/>
</dbReference>
<dbReference type="PANTHER" id="PTHR22762">
    <property type="entry name" value="ALPHA-GLUCOSIDASE"/>
    <property type="match status" value="1"/>
</dbReference>
<dbReference type="InterPro" id="IPR030458">
    <property type="entry name" value="Glyco_hydro_31_AS"/>
</dbReference>
<dbReference type="PROSITE" id="PS51448">
    <property type="entry name" value="P_TREFOIL_2"/>
    <property type="match status" value="2"/>
</dbReference>
<dbReference type="SUPFAM" id="SSF57492">
    <property type="entry name" value="Trefoil"/>
    <property type="match status" value="2"/>
</dbReference>
<dbReference type="GO" id="GO:0004558">
    <property type="term" value="F:alpha-1,4-glucosidase activity"/>
    <property type="evidence" value="ECO:0007669"/>
    <property type="project" value="TreeGrafter"/>
</dbReference>
<dbReference type="InterPro" id="IPR011013">
    <property type="entry name" value="Gal_mutarotase_sf_dom"/>
</dbReference>
<evidence type="ECO:0000256" key="8">
    <source>
        <dbReference type="ARBA" id="ARBA00023295"/>
    </source>
</evidence>
<dbReference type="InterPro" id="IPR017853">
    <property type="entry name" value="GH"/>
</dbReference>
<evidence type="ECO:0000256" key="3">
    <source>
        <dbReference type="ARBA" id="ARBA00022729"/>
    </source>
</evidence>
<evidence type="ECO:0000259" key="11">
    <source>
        <dbReference type="PROSITE" id="PS51448"/>
    </source>
</evidence>
<name>A0AA89BW82_PINIB</name>
<dbReference type="SUPFAM" id="SSF51011">
    <property type="entry name" value="Glycosyl hydrolase domain"/>
    <property type="match status" value="2"/>
</dbReference>
<organism evidence="12 13">
    <name type="scientific">Pinctada imbricata</name>
    <name type="common">Atlantic pearl-oyster</name>
    <name type="synonym">Pinctada martensii</name>
    <dbReference type="NCBI Taxonomy" id="66713"/>
    <lineage>
        <taxon>Eukaryota</taxon>
        <taxon>Metazoa</taxon>
        <taxon>Spiralia</taxon>
        <taxon>Lophotrochozoa</taxon>
        <taxon>Mollusca</taxon>
        <taxon>Bivalvia</taxon>
        <taxon>Autobranchia</taxon>
        <taxon>Pteriomorphia</taxon>
        <taxon>Pterioida</taxon>
        <taxon>Pterioidea</taxon>
        <taxon>Pteriidae</taxon>
        <taxon>Pinctada</taxon>
    </lineage>
</organism>
<feature type="disulfide bond" evidence="9">
    <location>
        <begin position="986"/>
        <end position="1003"/>
    </location>
</feature>
<dbReference type="Pfam" id="PF01055">
    <property type="entry name" value="Glyco_hydro_31_2nd"/>
    <property type="match status" value="2"/>
</dbReference>